<evidence type="ECO:0000259" key="2">
    <source>
        <dbReference type="Pfam" id="PF13559"/>
    </source>
</evidence>
<accession>A0ABX0XYD6</accession>
<dbReference type="InterPro" id="IPR025403">
    <property type="entry name" value="TgpA-like_C"/>
</dbReference>
<keyword evidence="4" id="KW-1185">Reference proteome</keyword>
<evidence type="ECO:0000313" key="4">
    <source>
        <dbReference type="Proteomes" id="UP000722989"/>
    </source>
</evidence>
<feature type="domain" description="Protein-glutamine gamma-glutamyltransferase-like C-terminal" evidence="2">
    <location>
        <begin position="153"/>
        <end position="222"/>
    </location>
</feature>
<keyword evidence="1" id="KW-0812">Transmembrane</keyword>
<name>A0ABX0XYD6_9ACTN</name>
<organism evidence="3 4">
    <name type="scientific">Planosporangium thailandense</name>
    <dbReference type="NCBI Taxonomy" id="765197"/>
    <lineage>
        <taxon>Bacteria</taxon>
        <taxon>Bacillati</taxon>
        <taxon>Actinomycetota</taxon>
        <taxon>Actinomycetes</taxon>
        <taxon>Micromonosporales</taxon>
        <taxon>Micromonosporaceae</taxon>
        <taxon>Planosporangium</taxon>
    </lineage>
</organism>
<reference evidence="3 4" key="1">
    <citation type="submission" date="2020-03" db="EMBL/GenBank/DDBJ databases">
        <title>WGS of the type strain of Planosporangium spp.</title>
        <authorList>
            <person name="Thawai C."/>
        </authorList>
    </citation>
    <scope>NUCLEOTIDE SEQUENCE [LARGE SCALE GENOMIC DNA]</scope>
    <source>
        <strain evidence="3 4">TBRC 5610</strain>
    </source>
</reference>
<keyword evidence="1" id="KW-1133">Transmembrane helix</keyword>
<keyword evidence="1" id="KW-0472">Membrane</keyword>
<evidence type="ECO:0000256" key="1">
    <source>
        <dbReference type="SAM" id="Phobius"/>
    </source>
</evidence>
<dbReference type="EMBL" id="JAATVY010000005">
    <property type="protein sequence ID" value="NJC70250.1"/>
    <property type="molecule type" value="Genomic_DNA"/>
</dbReference>
<comment type="caution">
    <text evidence="3">The sequence shown here is derived from an EMBL/GenBank/DDBJ whole genome shotgun (WGS) entry which is preliminary data.</text>
</comment>
<dbReference type="Proteomes" id="UP000722989">
    <property type="component" value="Unassembled WGS sequence"/>
</dbReference>
<evidence type="ECO:0000313" key="3">
    <source>
        <dbReference type="EMBL" id="NJC70250.1"/>
    </source>
</evidence>
<feature type="transmembrane region" description="Helical" evidence="1">
    <location>
        <begin position="77"/>
        <end position="102"/>
    </location>
</feature>
<dbReference type="Pfam" id="PF13559">
    <property type="entry name" value="DUF4129"/>
    <property type="match status" value="1"/>
</dbReference>
<proteinExistence type="predicted"/>
<gene>
    <name evidence="3" type="ORF">HC031_11085</name>
</gene>
<sequence length="235" mass="24470">MNRRPFGRLLPPLAVAALLIGAALTAALSSPRVTRVPLPAKTPPQQAADAAEAVPTAPASAAAGDAAAGTAHQLPSWAGAAAGLLCLAFVVVVAGMLSWYLVRDRLRVTSAPLVSIADGAAPERTEDVVAAVDAGLDRLGDRDADPRRAVIACWVRLEEAAAAAGTPRRPGDTPTDLVGRLLLTHRVSHPVLDEFAAVYREARYATHGVDERMRAAAVASLRHLRAELTVRAEVG</sequence>
<protein>
    <submittedName>
        <fullName evidence="3">DUF4129 domain-containing protein</fullName>
    </submittedName>
</protein>
<dbReference type="RefSeq" id="WP_167925131.1">
    <property type="nucleotide sequence ID" value="NZ_JAATVY010000005.1"/>
</dbReference>